<dbReference type="GO" id="GO:0005739">
    <property type="term" value="C:mitochondrion"/>
    <property type="evidence" value="ECO:0007669"/>
    <property type="project" value="TreeGrafter"/>
</dbReference>
<dbReference type="GO" id="GO:0005886">
    <property type="term" value="C:plasma membrane"/>
    <property type="evidence" value="ECO:0007669"/>
    <property type="project" value="TreeGrafter"/>
</dbReference>
<protein>
    <submittedName>
        <fullName evidence="4">Saccharopine dehydrogenase-like oxidoreductase</fullName>
    </submittedName>
</protein>
<dbReference type="EMBL" id="BLXT01006265">
    <property type="protein sequence ID" value="GFO30761.1"/>
    <property type="molecule type" value="Genomic_DNA"/>
</dbReference>
<feature type="domain" description="Saccharopine dehydrogenase NADP binding" evidence="3">
    <location>
        <begin position="11"/>
        <end position="143"/>
    </location>
</feature>
<dbReference type="AlphaFoldDB" id="A0AAV4C612"/>
<dbReference type="Pfam" id="PF03435">
    <property type="entry name" value="Sacchrp_dh_NADP"/>
    <property type="match status" value="1"/>
</dbReference>
<dbReference type="InterPro" id="IPR005097">
    <property type="entry name" value="Sacchrp_dh_NADP-bd"/>
</dbReference>
<dbReference type="PANTHER" id="PTHR12286">
    <property type="entry name" value="SACCHAROPINE DEHYDROGENASE-LIKE OXIDOREDUCTASE"/>
    <property type="match status" value="1"/>
</dbReference>
<dbReference type="GO" id="GO:0009247">
    <property type="term" value="P:glycolipid biosynthetic process"/>
    <property type="evidence" value="ECO:0007669"/>
    <property type="project" value="TreeGrafter"/>
</dbReference>
<dbReference type="Gene3D" id="3.40.50.720">
    <property type="entry name" value="NAD(P)-binding Rossmann-like Domain"/>
    <property type="match status" value="1"/>
</dbReference>
<dbReference type="InterPro" id="IPR036291">
    <property type="entry name" value="NAD(P)-bd_dom_sf"/>
</dbReference>
<dbReference type="GO" id="GO:0005811">
    <property type="term" value="C:lipid droplet"/>
    <property type="evidence" value="ECO:0007669"/>
    <property type="project" value="TreeGrafter"/>
</dbReference>
<keyword evidence="5" id="KW-1185">Reference proteome</keyword>
<dbReference type="FunFam" id="3.40.50.720:FF:000178">
    <property type="entry name" value="Saccharopine dehydrogenase-like oxidoreductase"/>
    <property type="match status" value="1"/>
</dbReference>
<dbReference type="InterPro" id="IPR051276">
    <property type="entry name" value="Saccharopine_DH-like_oxidrdct"/>
</dbReference>
<evidence type="ECO:0000313" key="5">
    <source>
        <dbReference type="Proteomes" id="UP000735302"/>
    </source>
</evidence>
<comment type="similarity">
    <text evidence="1">Belongs to the saccharopine dehydrogenase family.</text>
</comment>
<evidence type="ECO:0000313" key="4">
    <source>
        <dbReference type="EMBL" id="GFO30761.1"/>
    </source>
</evidence>
<evidence type="ECO:0000256" key="2">
    <source>
        <dbReference type="SAM" id="Phobius"/>
    </source>
</evidence>
<feature type="transmembrane region" description="Helical" evidence="2">
    <location>
        <begin position="269"/>
        <end position="294"/>
    </location>
</feature>
<proteinExistence type="inferred from homology"/>
<comment type="caution">
    <text evidence="4">The sequence shown here is derived from an EMBL/GenBank/DDBJ whole genome shotgun (WGS) entry which is preliminary data.</text>
</comment>
<name>A0AAV4C612_9GAST</name>
<reference evidence="4 5" key="1">
    <citation type="journal article" date="2021" name="Elife">
        <title>Chloroplast acquisition without the gene transfer in kleptoplastic sea slugs, Plakobranchus ocellatus.</title>
        <authorList>
            <person name="Maeda T."/>
            <person name="Takahashi S."/>
            <person name="Yoshida T."/>
            <person name="Shimamura S."/>
            <person name="Takaki Y."/>
            <person name="Nagai Y."/>
            <person name="Toyoda A."/>
            <person name="Suzuki Y."/>
            <person name="Arimoto A."/>
            <person name="Ishii H."/>
            <person name="Satoh N."/>
            <person name="Nishiyama T."/>
            <person name="Hasebe M."/>
            <person name="Maruyama T."/>
            <person name="Minagawa J."/>
            <person name="Obokata J."/>
            <person name="Shigenobu S."/>
        </authorList>
    </citation>
    <scope>NUCLEOTIDE SEQUENCE [LARGE SCALE GENOMIC DNA]</scope>
</reference>
<keyword evidence="2" id="KW-0812">Transmembrane</keyword>
<organism evidence="4 5">
    <name type="scientific">Plakobranchus ocellatus</name>
    <dbReference type="NCBI Taxonomy" id="259542"/>
    <lineage>
        <taxon>Eukaryota</taxon>
        <taxon>Metazoa</taxon>
        <taxon>Spiralia</taxon>
        <taxon>Lophotrochozoa</taxon>
        <taxon>Mollusca</taxon>
        <taxon>Gastropoda</taxon>
        <taxon>Heterobranchia</taxon>
        <taxon>Euthyneura</taxon>
        <taxon>Panpulmonata</taxon>
        <taxon>Sacoglossa</taxon>
        <taxon>Placobranchoidea</taxon>
        <taxon>Plakobranchidae</taxon>
        <taxon>Plakobranchus</taxon>
    </lineage>
</organism>
<keyword evidence="2" id="KW-1133">Transmembrane helix</keyword>
<gene>
    <name evidence="4" type="ORF">PoB_005726600</name>
</gene>
<sequence length="421" mass="46634">MASSSMKYDMVVFGATGFTGQFLVDEISRVAEEEKLTWAISGRNMAKLQKVLCDASSRLGKNLEETPIIIADVNNKSSLENMASQARVILNVSGPYTTYGEPVIRACLEKGSHHLDLSREQIFLEKMQLLYHDKAKENNVLIIGASGFGCLGSEAGVMFMQDKFTEGMLTGVEVFLNVEFGPLGGGLNHSTFESLLTSWGQSRELQDIRKAFLQPAIEEDYKLPKGSCVFYNEDSKKWCTPSVSVDKAIVERTTQDHLKTGIMKNPIDFLMYFCQPNLLFAFGLFMVTSIFQFICKFSIGLWLSLKIFKNIQGPTRTQCKETTFTLTYVGHGFDSPESANAGIKPNRKVVARMTGPEPFYITTSVILVQCGVIILKDGEKMHHKGGVLTTGAAFYGTDILQQLDKNGIKITTISETVTPKP</sequence>
<dbReference type="Proteomes" id="UP000735302">
    <property type="component" value="Unassembled WGS sequence"/>
</dbReference>
<evidence type="ECO:0000256" key="1">
    <source>
        <dbReference type="ARBA" id="ARBA00038048"/>
    </source>
</evidence>
<keyword evidence="2" id="KW-0472">Membrane</keyword>
<dbReference type="SUPFAM" id="SSF51735">
    <property type="entry name" value="NAD(P)-binding Rossmann-fold domains"/>
    <property type="match status" value="1"/>
</dbReference>
<evidence type="ECO:0000259" key="3">
    <source>
        <dbReference type="Pfam" id="PF03435"/>
    </source>
</evidence>
<accession>A0AAV4C612</accession>
<dbReference type="PANTHER" id="PTHR12286:SF5">
    <property type="entry name" value="SACCHAROPINE DEHYDROGENASE-LIKE OXIDOREDUCTASE"/>
    <property type="match status" value="1"/>
</dbReference>